<accession>A0A0D5C0H8</accession>
<sequence length="198" mass="23783">MKFRSFKHARDYVQSLQLKNEREWILFCKSNKKPSDIPSVPRQYYTNEWKGLGDWLGTYTIAPQNKKFRTFKKARKFVHSLNLRTYYDWLDFCKSNKKPSDIPSVPRQYYTNEWKGFGDWLGTYTIAPQNKKFRSFKQARIFARNLKLKNHLQWVQYSKTSNFPVDIPSTPNRTYQNKGWIGWSDWLGTKKKSLQKNS</sequence>
<dbReference type="EMBL" id="CP011070">
    <property type="protein sequence ID" value="AJW69907.1"/>
    <property type="molecule type" value="Genomic_DNA"/>
</dbReference>
<organism evidence="1 2">
    <name type="scientific">Nitrosopumilus adriaticus</name>
    <dbReference type="NCBI Taxonomy" id="1580092"/>
    <lineage>
        <taxon>Archaea</taxon>
        <taxon>Nitrososphaerota</taxon>
        <taxon>Nitrososphaeria</taxon>
        <taxon>Nitrosopumilales</taxon>
        <taxon>Nitrosopumilaceae</taxon>
        <taxon>Nitrosopumilus</taxon>
    </lineage>
</organism>
<dbReference type="GeneID" id="24819460"/>
<protein>
    <submittedName>
        <fullName evidence="1">Uncharacterized protein</fullName>
    </submittedName>
</protein>
<proteinExistence type="predicted"/>
<name>A0A0D5C0H8_9ARCH</name>
<reference evidence="1 2" key="2">
    <citation type="journal article" date="2016" name="ISME J.">
        <title>Physiological and genomic characterization of two novel marine thaumarchaeal strains indicates niche differentiation.</title>
        <authorList>
            <person name="Bayer B."/>
            <person name="Vojvoda J."/>
            <person name="Offre P."/>
            <person name="Alves R.J."/>
            <person name="Elisabeth N.H."/>
            <person name="Garcia J.A."/>
            <person name="Volland J.M."/>
            <person name="Srivastava A."/>
            <person name="Schleper C."/>
            <person name="Herndl G.J."/>
        </authorList>
    </citation>
    <scope>NUCLEOTIDE SEQUENCE [LARGE SCALE GENOMIC DNA]</scope>
    <source>
        <strain evidence="1 2">NF5</strain>
    </source>
</reference>
<dbReference type="Proteomes" id="UP000032408">
    <property type="component" value="Chromosome"/>
</dbReference>
<dbReference type="STRING" id="1580092.NADRNF5_0208"/>
<gene>
    <name evidence="1" type="ORF">NADRNF5_0208</name>
</gene>
<dbReference type="Pfam" id="PF14882">
    <property type="entry name" value="INT_rpt"/>
    <property type="match status" value="2"/>
</dbReference>
<reference evidence="2" key="1">
    <citation type="submission" date="2015-03" db="EMBL/GenBank/DDBJ databases">
        <title>Characterization of two novel Thaumarchaeota isolated from the Northern Adriatic Sea.</title>
        <authorList>
            <person name="Bayer B."/>
            <person name="Vojvoda J."/>
            <person name="Offre P."/>
            <person name="Srivastava A."/>
            <person name="Elisabeth N."/>
            <person name="Garcia J.A.L."/>
            <person name="Schleper C."/>
            <person name="Herndl G.J."/>
        </authorList>
    </citation>
    <scope>NUCLEOTIDE SEQUENCE [LARGE SCALE GENOMIC DNA]</scope>
    <source>
        <strain evidence="2">NF5</strain>
    </source>
</reference>
<dbReference type="HOGENOM" id="CLU_1375470_0_0_2"/>
<dbReference type="KEGG" id="nin:NADRNF5_0208"/>
<dbReference type="RefSeq" id="WP_048114806.1">
    <property type="nucleotide sequence ID" value="NZ_CP011070.1"/>
</dbReference>
<dbReference type="OrthoDB" id="9288at2157"/>
<dbReference type="AlphaFoldDB" id="A0A0D5C0H8"/>
<keyword evidence="2" id="KW-1185">Reference proteome</keyword>
<evidence type="ECO:0000313" key="1">
    <source>
        <dbReference type="EMBL" id="AJW69907.1"/>
    </source>
</evidence>
<dbReference type="InterPro" id="IPR028229">
    <property type="entry name" value="Integrase_rpt"/>
</dbReference>
<evidence type="ECO:0000313" key="2">
    <source>
        <dbReference type="Proteomes" id="UP000032408"/>
    </source>
</evidence>